<dbReference type="CDD" id="cd00861">
    <property type="entry name" value="ProRS_anticodon_short"/>
    <property type="match status" value="1"/>
</dbReference>
<dbReference type="EMBL" id="DVNF01000154">
    <property type="protein sequence ID" value="HIU60788.1"/>
    <property type="molecule type" value="Genomic_DNA"/>
</dbReference>
<dbReference type="InterPro" id="IPR045864">
    <property type="entry name" value="aa-tRNA-synth_II/BPL/LPL"/>
</dbReference>
<dbReference type="CDD" id="cd04334">
    <property type="entry name" value="ProRS-INS"/>
    <property type="match status" value="1"/>
</dbReference>
<comment type="subcellular location">
    <subcellularLocation>
        <location evidence="1 10">Cytoplasm</location>
    </subcellularLocation>
</comment>
<keyword evidence="3 10" id="KW-0963">Cytoplasm</keyword>
<dbReference type="GO" id="GO:0005829">
    <property type="term" value="C:cytosol"/>
    <property type="evidence" value="ECO:0007669"/>
    <property type="project" value="TreeGrafter"/>
</dbReference>
<evidence type="ECO:0000256" key="7">
    <source>
        <dbReference type="ARBA" id="ARBA00022917"/>
    </source>
</evidence>
<comment type="function">
    <text evidence="10">Catalyzes the attachment of proline to tRNA(Pro) in a two-step reaction: proline is first activated by ATP to form Pro-AMP and then transferred to the acceptor end of tRNA(Pro). As ProRS can inadvertently accommodate and process non-cognate amino acids such as alanine and cysteine, to avoid such errors it has two additional distinct editing activities against alanine. One activity is designated as 'pretransfer' editing and involves the tRNA(Pro)-independent hydrolysis of activated Ala-AMP. The other activity is designated 'posttransfer' editing and involves deacylation of mischarged Ala-tRNA(Pro). The misacylated Cys-tRNA(Pro) is not edited by ProRS.</text>
</comment>
<dbReference type="PRINTS" id="PR01046">
    <property type="entry name" value="TRNASYNTHPRO"/>
</dbReference>
<dbReference type="Gene3D" id="3.40.50.800">
    <property type="entry name" value="Anticodon-binding domain"/>
    <property type="match status" value="1"/>
</dbReference>
<evidence type="ECO:0000256" key="1">
    <source>
        <dbReference type="ARBA" id="ARBA00004496"/>
    </source>
</evidence>
<evidence type="ECO:0000256" key="2">
    <source>
        <dbReference type="ARBA" id="ARBA00011738"/>
    </source>
</evidence>
<keyword evidence="5 10" id="KW-0547">Nucleotide-binding</keyword>
<dbReference type="InterPro" id="IPR044140">
    <property type="entry name" value="ProRS_anticodon_short"/>
</dbReference>
<comment type="catalytic activity">
    <reaction evidence="9 10">
        <text>tRNA(Pro) + L-proline + ATP = L-prolyl-tRNA(Pro) + AMP + diphosphate</text>
        <dbReference type="Rhea" id="RHEA:14305"/>
        <dbReference type="Rhea" id="RHEA-COMP:9700"/>
        <dbReference type="Rhea" id="RHEA-COMP:9702"/>
        <dbReference type="ChEBI" id="CHEBI:30616"/>
        <dbReference type="ChEBI" id="CHEBI:33019"/>
        <dbReference type="ChEBI" id="CHEBI:60039"/>
        <dbReference type="ChEBI" id="CHEBI:78442"/>
        <dbReference type="ChEBI" id="CHEBI:78532"/>
        <dbReference type="ChEBI" id="CHEBI:456215"/>
        <dbReference type="EC" id="6.1.1.15"/>
    </reaction>
</comment>
<evidence type="ECO:0000256" key="10">
    <source>
        <dbReference type="HAMAP-Rule" id="MF_01569"/>
    </source>
</evidence>
<dbReference type="InterPro" id="IPR036621">
    <property type="entry name" value="Anticodon-bd_dom_sf"/>
</dbReference>
<dbReference type="InterPro" id="IPR002314">
    <property type="entry name" value="aa-tRNA-synt_IIb"/>
</dbReference>
<dbReference type="NCBIfam" id="NF006625">
    <property type="entry name" value="PRK09194.1"/>
    <property type="match status" value="1"/>
</dbReference>
<dbReference type="Gene3D" id="3.30.930.10">
    <property type="entry name" value="Bira Bifunctional Protein, Domain 2"/>
    <property type="match status" value="2"/>
</dbReference>
<evidence type="ECO:0000256" key="9">
    <source>
        <dbReference type="ARBA" id="ARBA00047671"/>
    </source>
</evidence>
<sequence length="570" mass="63336">MLISKLVGERTKTAPSDAVIKSHSLMIRAGYIKLVSNGIWSLAMPAKRIAKKIENIIREEMDALEGQECTFPVVMPRELWEESGRYTSIGDEMVRFKDRFGRDMVLGMTHEEAAVQFARDAVNSYQQLPFMIYQIQTKFRDEGRPRGGLIRVREFTMKDAYSFHMTKEDLETYYERAYHAYERIFKRIGMKNFIAVKSDSGMMGGSISHEFMLLTPIGEDTIVICPKCGLSANMEVATSILNDAEKEEALPMEEVFTGAAKEIREVTEYLGDIPAEKTIKAVCYNIRGDSERTVVAFIRGDLEVNEAKLKKVIKADIVPANLNSDELVAGNIGPVGLSGKNIVIVYDNSVKGTVNMVSGANKAEYHLKNVTEGRDFSVSESYDIRKVKAGEKCPVCGGELTVQNGIEIGNIFQLGTKYTTAMGMTVLNAEGKAVNPIMGCYGIGIGRAMASVAEETADEKGLNWPMAIAPWHVYLCVIRPDDEKVKEKAYALYDEMQKRGIEVLMDDRAASAGFKFADCDLMGIPLRLVVSPRAIENDAAEIKIRATGETITCPYEECIDRIKEMIDAAI</sequence>
<dbReference type="GO" id="GO:0140096">
    <property type="term" value="F:catalytic activity, acting on a protein"/>
    <property type="evidence" value="ECO:0007669"/>
    <property type="project" value="UniProtKB-ARBA"/>
</dbReference>
<evidence type="ECO:0000259" key="11">
    <source>
        <dbReference type="PROSITE" id="PS50862"/>
    </source>
</evidence>
<dbReference type="SUPFAM" id="SSF55681">
    <property type="entry name" value="Class II aaRS and biotin synthetases"/>
    <property type="match status" value="1"/>
</dbReference>
<dbReference type="PROSITE" id="PS50862">
    <property type="entry name" value="AA_TRNA_LIGASE_II"/>
    <property type="match status" value="1"/>
</dbReference>
<dbReference type="GO" id="GO:0002161">
    <property type="term" value="F:aminoacyl-tRNA deacylase activity"/>
    <property type="evidence" value="ECO:0007669"/>
    <property type="project" value="InterPro"/>
</dbReference>
<feature type="domain" description="Aminoacyl-transfer RNA synthetases class-II family profile" evidence="11">
    <location>
        <begin position="48"/>
        <end position="465"/>
    </location>
</feature>
<dbReference type="InterPro" id="IPR006195">
    <property type="entry name" value="aa-tRNA-synth_II"/>
</dbReference>
<dbReference type="Pfam" id="PF03129">
    <property type="entry name" value="HGTP_anticodon"/>
    <property type="match status" value="1"/>
</dbReference>
<dbReference type="Pfam" id="PF04073">
    <property type="entry name" value="tRNA_edit"/>
    <property type="match status" value="1"/>
</dbReference>
<dbReference type="InterPro" id="IPR023717">
    <property type="entry name" value="Pro-tRNA-Synthase_IIa_type1"/>
</dbReference>
<evidence type="ECO:0000256" key="3">
    <source>
        <dbReference type="ARBA" id="ARBA00022490"/>
    </source>
</evidence>
<reference evidence="12" key="1">
    <citation type="submission" date="2020-10" db="EMBL/GenBank/DDBJ databases">
        <authorList>
            <person name="Gilroy R."/>
        </authorList>
    </citation>
    <scope>NUCLEOTIDE SEQUENCE</scope>
    <source>
        <strain evidence="12">18911</strain>
    </source>
</reference>
<dbReference type="InterPro" id="IPR002316">
    <property type="entry name" value="Pro-tRNA-ligase_IIa"/>
</dbReference>
<comment type="similarity">
    <text evidence="10">Belongs to the class-II aminoacyl-tRNA synthetase family. ProS type 1 subfamily.</text>
</comment>
<evidence type="ECO:0000313" key="12">
    <source>
        <dbReference type="EMBL" id="HIU60788.1"/>
    </source>
</evidence>
<evidence type="ECO:0000256" key="6">
    <source>
        <dbReference type="ARBA" id="ARBA00022840"/>
    </source>
</evidence>
<dbReference type="GO" id="GO:0016740">
    <property type="term" value="F:transferase activity"/>
    <property type="evidence" value="ECO:0007669"/>
    <property type="project" value="UniProtKB-ARBA"/>
</dbReference>
<organism evidence="12 13">
    <name type="scientific">Candidatus Stercoripulliclostridium merdigallinarum</name>
    <dbReference type="NCBI Taxonomy" id="2840951"/>
    <lineage>
        <taxon>Bacteria</taxon>
        <taxon>Bacillati</taxon>
        <taxon>Bacillota</taxon>
        <taxon>Clostridia</taxon>
        <taxon>Eubacteriales</taxon>
        <taxon>Candidatus Stercoripulliclostridium</taxon>
    </lineage>
</organism>
<evidence type="ECO:0000256" key="8">
    <source>
        <dbReference type="ARBA" id="ARBA00023146"/>
    </source>
</evidence>
<keyword evidence="7 10" id="KW-0648">Protein biosynthesis</keyword>
<dbReference type="GO" id="GO:0005524">
    <property type="term" value="F:ATP binding"/>
    <property type="evidence" value="ECO:0007669"/>
    <property type="project" value="UniProtKB-UniRule"/>
</dbReference>
<gene>
    <name evidence="10" type="primary">proS</name>
    <name evidence="12" type="ORF">IAB05_05300</name>
</gene>
<comment type="caution">
    <text evidence="12">The sequence shown here is derived from an EMBL/GenBank/DDBJ whole genome shotgun (WGS) entry which is preliminary data.</text>
</comment>
<dbReference type="SUPFAM" id="SSF52954">
    <property type="entry name" value="Class II aaRS ABD-related"/>
    <property type="match status" value="1"/>
</dbReference>
<dbReference type="PANTHER" id="PTHR42753:SF2">
    <property type="entry name" value="PROLINE--TRNA LIGASE"/>
    <property type="match status" value="1"/>
</dbReference>
<proteinExistence type="inferred from homology"/>
<dbReference type="Pfam" id="PF00587">
    <property type="entry name" value="tRNA-synt_2b"/>
    <property type="match status" value="1"/>
</dbReference>
<keyword evidence="6 10" id="KW-0067">ATP-binding</keyword>
<dbReference type="GO" id="GO:0006433">
    <property type="term" value="P:prolyl-tRNA aminoacylation"/>
    <property type="evidence" value="ECO:0007669"/>
    <property type="project" value="UniProtKB-UniRule"/>
</dbReference>
<evidence type="ECO:0000256" key="4">
    <source>
        <dbReference type="ARBA" id="ARBA00022598"/>
    </source>
</evidence>
<dbReference type="InterPro" id="IPR036754">
    <property type="entry name" value="YbaK/aa-tRNA-synt-asso_dom_sf"/>
</dbReference>
<dbReference type="PANTHER" id="PTHR42753">
    <property type="entry name" value="MITOCHONDRIAL RIBOSOME PROTEIN L39/PROLYL-TRNA LIGASE FAMILY MEMBER"/>
    <property type="match status" value="1"/>
</dbReference>
<dbReference type="EC" id="6.1.1.15" evidence="10"/>
<dbReference type="SUPFAM" id="SSF55826">
    <property type="entry name" value="YbaK/ProRS associated domain"/>
    <property type="match status" value="1"/>
</dbReference>
<dbReference type="Proteomes" id="UP000824094">
    <property type="component" value="Unassembled WGS sequence"/>
</dbReference>
<reference evidence="12" key="2">
    <citation type="journal article" date="2021" name="PeerJ">
        <title>Extensive microbial diversity within the chicken gut microbiome revealed by metagenomics and culture.</title>
        <authorList>
            <person name="Gilroy R."/>
            <person name="Ravi A."/>
            <person name="Getino M."/>
            <person name="Pursley I."/>
            <person name="Horton D.L."/>
            <person name="Alikhan N.F."/>
            <person name="Baker D."/>
            <person name="Gharbi K."/>
            <person name="Hall N."/>
            <person name="Watson M."/>
            <person name="Adriaenssens E.M."/>
            <person name="Foster-Nyarko E."/>
            <person name="Jarju S."/>
            <person name="Secka A."/>
            <person name="Antonio M."/>
            <person name="Oren A."/>
            <person name="Chaudhuri R.R."/>
            <person name="La Ragione R."/>
            <person name="Hildebrand F."/>
            <person name="Pallen M.J."/>
        </authorList>
    </citation>
    <scope>NUCLEOTIDE SEQUENCE</scope>
    <source>
        <strain evidence="12">18911</strain>
    </source>
</reference>
<evidence type="ECO:0000313" key="13">
    <source>
        <dbReference type="Proteomes" id="UP000824094"/>
    </source>
</evidence>
<dbReference type="AlphaFoldDB" id="A0A9D1SIE3"/>
<comment type="domain">
    <text evidence="10">Consists of three domains: the N-terminal catalytic domain, the editing domain and the C-terminal anticodon-binding domain.</text>
</comment>
<dbReference type="NCBIfam" id="TIGR00409">
    <property type="entry name" value="proS_fam_II"/>
    <property type="match status" value="1"/>
</dbReference>
<name>A0A9D1SIE3_9FIRM</name>
<dbReference type="InterPro" id="IPR004154">
    <property type="entry name" value="Anticodon-bd"/>
</dbReference>
<evidence type="ECO:0000256" key="5">
    <source>
        <dbReference type="ARBA" id="ARBA00022741"/>
    </source>
</evidence>
<protein>
    <recommendedName>
        <fullName evidence="10">Proline--tRNA ligase</fullName>
        <ecNumber evidence="10">6.1.1.15</ecNumber>
    </recommendedName>
    <alternativeName>
        <fullName evidence="10">Prolyl-tRNA synthetase</fullName>
        <shortName evidence="10">ProRS</shortName>
    </alternativeName>
</protein>
<keyword evidence="8 10" id="KW-0030">Aminoacyl-tRNA synthetase</keyword>
<comment type="subunit">
    <text evidence="2 10">Homodimer.</text>
</comment>
<dbReference type="HAMAP" id="MF_01569">
    <property type="entry name" value="Pro_tRNA_synth_type1"/>
    <property type="match status" value="1"/>
</dbReference>
<dbReference type="InterPro" id="IPR004500">
    <property type="entry name" value="Pro-tRNA-synth_IIa_bac-type"/>
</dbReference>
<keyword evidence="4 10" id="KW-0436">Ligase</keyword>
<dbReference type="InterPro" id="IPR007214">
    <property type="entry name" value="YbaK/aa-tRNA-synth-assoc-dom"/>
</dbReference>
<dbReference type="GO" id="GO:0004827">
    <property type="term" value="F:proline-tRNA ligase activity"/>
    <property type="evidence" value="ECO:0007669"/>
    <property type="project" value="UniProtKB-UniRule"/>
</dbReference>
<accession>A0A9D1SIE3</accession>
<dbReference type="InterPro" id="IPR050062">
    <property type="entry name" value="Pro-tRNA_synthetase"/>
</dbReference>